<gene>
    <name evidence="1" type="ORF">SDC9_118712</name>
</gene>
<comment type="caution">
    <text evidence="1">The sequence shown here is derived from an EMBL/GenBank/DDBJ whole genome shotgun (WGS) entry which is preliminary data.</text>
</comment>
<name>A0A645C455_9ZZZZ</name>
<sequence>MGVIRAVVRVGKHAVAVPLIKPLELLRGQHPVRKGGVAVQIGFERGLVGRQKVSSGFHTLISFSRPGGWKSIRPVRFLSCRLSPAGTSSTAAKP</sequence>
<evidence type="ECO:0000313" key="1">
    <source>
        <dbReference type="EMBL" id="MPM71741.1"/>
    </source>
</evidence>
<reference evidence="1" key="1">
    <citation type="submission" date="2019-08" db="EMBL/GenBank/DDBJ databases">
        <authorList>
            <person name="Kucharzyk K."/>
            <person name="Murdoch R.W."/>
            <person name="Higgins S."/>
            <person name="Loffler F."/>
        </authorList>
    </citation>
    <scope>NUCLEOTIDE SEQUENCE</scope>
</reference>
<accession>A0A645C455</accession>
<organism evidence="1">
    <name type="scientific">bioreactor metagenome</name>
    <dbReference type="NCBI Taxonomy" id="1076179"/>
    <lineage>
        <taxon>unclassified sequences</taxon>
        <taxon>metagenomes</taxon>
        <taxon>ecological metagenomes</taxon>
    </lineage>
</organism>
<protein>
    <submittedName>
        <fullName evidence="1">Uncharacterized protein</fullName>
    </submittedName>
</protein>
<dbReference type="AlphaFoldDB" id="A0A645C455"/>
<dbReference type="EMBL" id="VSSQ01024305">
    <property type="protein sequence ID" value="MPM71741.1"/>
    <property type="molecule type" value="Genomic_DNA"/>
</dbReference>
<proteinExistence type="predicted"/>